<dbReference type="AlphaFoldDB" id="A0A0F8YLB1"/>
<reference evidence="1" key="1">
    <citation type="journal article" date="2015" name="Nature">
        <title>Complex archaea that bridge the gap between prokaryotes and eukaryotes.</title>
        <authorList>
            <person name="Spang A."/>
            <person name="Saw J.H."/>
            <person name="Jorgensen S.L."/>
            <person name="Zaremba-Niedzwiedzka K."/>
            <person name="Martijn J."/>
            <person name="Lind A.E."/>
            <person name="van Eijk R."/>
            <person name="Schleper C."/>
            <person name="Guy L."/>
            <person name="Ettema T.J."/>
        </authorList>
    </citation>
    <scope>NUCLEOTIDE SEQUENCE</scope>
</reference>
<gene>
    <name evidence="1" type="ORF">LCGC14_2883030</name>
</gene>
<comment type="caution">
    <text evidence="1">The sequence shown here is derived from an EMBL/GenBank/DDBJ whole genome shotgun (WGS) entry which is preliminary data.</text>
</comment>
<evidence type="ECO:0000313" key="1">
    <source>
        <dbReference type="EMBL" id="KKK74510.1"/>
    </source>
</evidence>
<organism evidence="1">
    <name type="scientific">marine sediment metagenome</name>
    <dbReference type="NCBI Taxonomy" id="412755"/>
    <lineage>
        <taxon>unclassified sequences</taxon>
        <taxon>metagenomes</taxon>
        <taxon>ecological metagenomes</taxon>
    </lineage>
</organism>
<protein>
    <submittedName>
        <fullName evidence="1">Uncharacterized protein</fullName>
    </submittedName>
</protein>
<accession>A0A0F8YLB1</accession>
<name>A0A0F8YLB1_9ZZZZ</name>
<dbReference type="EMBL" id="LAZR01056284">
    <property type="protein sequence ID" value="KKK74510.1"/>
    <property type="molecule type" value="Genomic_DNA"/>
</dbReference>
<feature type="non-terminal residue" evidence="1">
    <location>
        <position position="1"/>
    </location>
</feature>
<proteinExistence type="predicted"/>
<sequence length="153" mass="17017">GYNAHHATALRQIVKQPQEIERILYHVHQVGRVDEMKALGIHIAETHIGDIEVAYRILRGGDVYPARGREIPVGSKIQLDPVGVKPRLGRVGRELKAKALVGQRMTAKTLLVVEKLVQNFLFFFGKRGNGYPTVLLSEGIFVGEGLFDLSQHS</sequence>